<dbReference type="RefSeq" id="WP_006273806.1">
    <property type="nucleotide sequence ID" value="NZ_GL883078.1"/>
</dbReference>
<evidence type="ECO:0000313" key="4">
    <source>
        <dbReference type="Proteomes" id="UP000006512"/>
    </source>
</evidence>
<dbReference type="InterPro" id="IPR050816">
    <property type="entry name" value="Flavin-dep_Halogenase_NPB"/>
</dbReference>
<dbReference type="AlphaFoldDB" id="F4QN13"/>
<dbReference type="SUPFAM" id="SSF51905">
    <property type="entry name" value="FAD/NAD(P)-binding domain"/>
    <property type="match status" value="1"/>
</dbReference>
<accession>F4QN13</accession>
<reference evidence="4" key="1">
    <citation type="submission" date="2011-03" db="EMBL/GenBank/DDBJ databases">
        <title>Draft genome sequence of Brevundimonas diminuta.</title>
        <authorList>
            <person name="Brown P.J.B."/>
            <person name="Buechlein A."/>
            <person name="Hemmerich C."/>
            <person name="Brun Y.V."/>
        </authorList>
    </citation>
    <scope>NUCLEOTIDE SEQUENCE [LARGE SCALE GENOMIC DNA]</scope>
    <source>
        <strain evidence="4">C19</strain>
    </source>
</reference>
<dbReference type="Proteomes" id="UP000006512">
    <property type="component" value="Unassembled WGS sequence"/>
</dbReference>
<protein>
    <submittedName>
        <fullName evidence="3">Tryptophan halogenase PrnA</fullName>
    </submittedName>
</protein>
<evidence type="ECO:0000256" key="2">
    <source>
        <dbReference type="PIRSR" id="PIRSR011396-2"/>
    </source>
</evidence>
<dbReference type="PIRSF" id="PIRSF011396">
    <property type="entry name" value="Trp_halogenase"/>
    <property type="match status" value="1"/>
</dbReference>
<keyword evidence="2" id="KW-0274">FAD</keyword>
<dbReference type="Gene3D" id="3.50.50.60">
    <property type="entry name" value="FAD/NAD(P)-binding domain"/>
    <property type="match status" value="1"/>
</dbReference>
<keyword evidence="2" id="KW-0285">Flavoprotein</keyword>
<organism evidence="3 4">
    <name type="scientific">Asticcacaulis biprosthecium C19</name>
    <dbReference type="NCBI Taxonomy" id="715226"/>
    <lineage>
        <taxon>Bacteria</taxon>
        <taxon>Pseudomonadati</taxon>
        <taxon>Pseudomonadota</taxon>
        <taxon>Alphaproteobacteria</taxon>
        <taxon>Caulobacterales</taxon>
        <taxon>Caulobacteraceae</taxon>
        <taxon>Asticcacaulis</taxon>
    </lineage>
</organism>
<proteinExistence type="predicted"/>
<dbReference type="InterPro" id="IPR006905">
    <property type="entry name" value="Flavin_halogenase"/>
</dbReference>
<dbReference type="HOGENOM" id="CLU_022247_0_0_5"/>
<gene>
    <name evidence="3" type="ORF">ABI_30210</name>
</gene>
<sequence length="530" mass="59637">MDTAVSKGRSVLIVGGGSAGWLTAAYMAKVMGNRPDGVSITLMESPEIGIIGVGEGTFPTIRDTLRVIGIEEAQFMRECDATFKQGIRFDDWEFTPEDGHHSHYLHPFEPPHVGRENINLVPYWLLHNPAQRPPLAEAVTFQKRVTDARLGPKRLHHDNYTGPLNYAYHFDASKFAAILARRAKELGVQHLSGMLSDVVLNDEGAIDHIVSSEHGPLKADIYVDCTGFRSELLGKALKVPFHPIDDMLLTDRAVACQVPYATADGPLESYTISTAQEAGWTWDIGLPSRRGVGYVYSSRHSSDERAEEVLHAYVRRALPDARDIPTRRIRFEAGYRTAHWVKNCVAIGLSAGFLEPLESTGMVLIESAINKLVEFFPHTGAIDASAAMFNDQMIRRYDTIIDFIKLHYCLTRRTEPFWRDNTLPASLSPRLRNLLDLWKHRPPSRYDFILDYESFAFFSYQYILYGMNFETDLSPAAGAFPRTDEANQVFARLRSYGDQACRDLIPHRSLIRAVYDGGFIRTGPVPAMQR</sequence>
<dbReference type="GO" id="GO:0000166">
    <property type="term" value="F:nucleotide binding"/>
    <property type="evidence" value="ECO:0007669"/>
    <property type="project" value="UniProtKB-KW"/>
</dbReference>
<feature type="binding site" evidence="2">
    <location>
        <position position="349"/>
    </location>
    <ligand>
        <name>FAD</name>
        <dbReference type="ChEBI" id="CHEBI:57692"/>
    </ligand>
</feature>
<dbReference type="STRING" id="715226.ABI_30210"/>
<feature type="binding site" evidence="2">
    <location>
        <begin position="16"/>
        <end position="19"/>
    </location>
    <ligand>
        <name>FAD</name>
        <dbReference type="ChEBI" id="CHEBI:57692"/>
    </ligand>
</feature>
<feature type="active site" evidence="1">
    <location>
        <position position="84"/>
    </location>
</feature>
<dbReference type="Pfam" id="PF04820">
    <property type="entry name" value="Trp_halogenase"/>
    <property type="match status" value="1"/>
</dbReference>
<dbReference type="eggNOG" id="COG0665">
    <property type="taxonomic scope" value="Bacteria"/>
</dbReference>
<dbReference type="InterPro" id="IPR036188">
    <property type="entry name" value="FAD/NAD-bd_sf"/>
</dbReference>
<evidence type="ECO:0000313" key="3">
    <source>
        <dbReference type="EMBL" id="EGF91604.1"/>
    </source>
</evidence>
<dbReference type="InterPro" id="IPR033856">
    <property type="entry name" value="Trp_halogen"/>
</dbReference>
<dbReference type="PANTHER" id="PTHR43747">
    <property type="entry name" value="FAD-BINDING PROTEIN"/>
    <property type="match status" value="1"/>
</dbReference>
<evidence type="ECO:0000256" key="1">
    <source>
        <dbReference type="PIRSR" id="PIRSR011396-1"/>
    </source>
</evidence>
<feature type="binding site" evidence="2">
    <location>
        <position position="358"/>
    </location>
    <ligand>
        <name>L-tryptophan</name>
        <dbReference type="ChEBI" id="CHEBI:57912"/>
    </ligand>
</feature>
<dbReference type="GO" id="GO:0004497">
    <property type="term" value="F:monooxygenase activity"/>
    <property type="evidence" value="ECO:0007669"/>
    <property type="project" value="InterPro"/>
</dbReference>
<feature type="binding site" evidence="2">
    <location>
        <position position="84"/>
    </location>
    <ligand>
        <name>7-chloro-L-tryptophan</name>
        <dbReference type="ChEBI" id="CHEBI:58713"/>
    </ligand>
</feature>
<dbReference type="OrthoDB" id="7178350at2"/>
<name>F4QN13_9CAUL</name>
<keyword evidence="2" id="KW-0547">Nucleotide-binding</keyword>
<dbReference type="PANTHER" id="PTHR43747:SF4">
    <property type="entry name" value="FLAVIN-DEPENDENT TRYPTOPHAN HALOGENASE"/>
    <property type="match status" value="1"/>
</dbReference>
<keyword evidence="4" id="KW-1185">Reference proteome</keyword>
<dbReference type="EMBL" id="GL883078">
    <property type="protein sequence ID" value="EGF91604.1"/>
    <property type="molecule type" value="Genomic_DNA"/>
</dbReference>